<evidence type="ECO:0000256" key="2">
    <source>
        <dbReference type="ARBA" id="ARBA00007862"/>
    </source>
</evidence>
<dbReference type="MEROPS" id="I87.001"/>
<protein>
    <recommendedName>
        <fullName evidence="6">Protein HflC</fullName>
    </recommendedName>
</protein>
<evidence type="ECO:0000256" key="3">
    <source>
        <dbReference type="ARBA" id="ARBA00022692"/>
    </source>
</evidence>
<evidence type="ECO:0000259" key="8">
    <source>
        <dbReference type="SMART" id="SM00244"/>
    </source>
</evidence>
<dbReference type="AlphaFoldDB" id="E1R3M3"/>
<keyword evidence="10" id="KW-1185">Reference proteome</keyword>
<keyword evidence="3 7" id="KW-0812">Transmembrane</keyword>
<comment type="subcellular location">
    <subcellularLocation>
        <location evidence="1">Membrane</location>
        <topology evidence="1">Single-pass membrane protein</topology>
    </subcellularLocation>
</comment>
<dbReference type="Proteomes" id="UP000002318">
    <property type="component" value="Chromosome"/>
</dbReference>
<keyword evidence="4 7" id="KW-1133">Transmembrane helix</keyword>
<comment type="function">
    <text evidence="6">HflC and HflK could regulate a protease.</text>
</comment>
<gene>
    <name evidence="9" type="ordered locus">Spirs_2891</name>
</gene>
<dbReference type="PANTHER" id="PTHR42911">
    <property type="entry name" value="MODULATOR OF FTSH PROTEASE HFLC"/>
    <property type="match status" value="1"/>
</dbReference>
<dbReference type="Pfam" id="PF01145">
    <property type="entry name" value="Band_7"/>
    <property type="match status" value="2"/>
</dbReference>
<dbReference type="PANTHER" id="PTHR42911:SF1">
    <property type="entry name" value="MODULATOR OF FTSH PROTEASE HFLC"/>
    <property type="match status" value="1"/>
</dbReference>
<evidence type="ECO:0000256" key="1">
    <source>
        <dbReference type="ARBA" id="ARBA00004167"/>
    </source>
</evidence>
<dbReference type="eggNOG" id="COG0330">
    <property type="taxonomic scope" value="Bacteria"/>
</dbReference>
<evidence type="ECO:0000256" key="5">
    <source>
        <dbReference type="ARBA" id="ARBA00023136"/>
    </source>
</evidence>
<keyword evidence="5 7" id="KW-0472">Membrane</keyword>
<proteinExistence type="inferred from homology"/>
<dbReference type="CDD" id="cd03405">
    <property type="entry name" value="SPFH_HflC"/>
    <property type="match status" value="1"/>
</dbReference>
<name>E1R3M3_SEDSS</name>
<feature type="transmembrane region" description="Helical" evidence="7">
    <location>
        <begin position="7"/>
        <end position="27"/>
    </location>
</feature>
<organism evidence="9 10">
    <name type="scientific">Sediminispirochaeta smaragdinae (strain DSM 11293 / JCM 15392 / SEBR 4228)</name>
    <name type="common">Spirochaeta smaragdinae</name>
    <dbReference type="NCBI Taxonomy" id="573413"/>
    <lineage>
        <taxon>Bacteria</taxon>
        <taxon>Pseudomonadati</taxon>
        <taxon>Spirochaetota</taxon>
        <taxon>Spirochaetia</taxon>
        <taxon>Spirochaetales</taxon>
        <taxon>Spirochaetaceae</taxon>
        <taxon>Sediminispirochaeta</taxon>
    </lineage>
</organism>
<evidence type="ECO:0000313" key="10">
    <source>
        <dbReference type="Proteomes" id="UP000002318"/>
    </source>
</evidence>
<accession>E1R3M3</accession>
<dbReference type="RefSeq" id="WP_013255453.1">
    <property type="nucleotide sequence ID" value="NC_014364.1"/>
</dbReference>
<dbReference type="KEGG" id="ssm:Spirs_2891"/>
<dbReference type="NCBIfam" id="TIGR01932">
    <property type="entry name" value="hflC"/>
    <property type="match status" value="1"/>
</dbReference>
<dbReference type="HOGENOM" id="CLU_059167_1_1_12"/>
<comment type="similarity">
    <text evidence="2 6">Belongs to the band 7/mec-2 family. HflC subfamily.</text>
</comment>
<dbReference type="OrthoDB" id="9809197at2"/>
<evidence type="ECO:0000256" key="4">
    <source>
        <dbReference type="ARBA" id="ARBA00022989"/>
    </source>
</evidence>
<feature type="domain" description="Band 7" evidence="8">
    <location>
        <begin position="22"/>
        <end position="229"/>
    </location>
</feature>
<dbReference type="GO" id="GO:0016020">
    <property type="term" value="C:membrane"/>
    <property type="evidence" value="ECO:0007669"/>
    <property type="project" value="UniProtKB-SubCell"/>
</dbReference>
<evidence type="ECO:0000256" key="7">
    <source>
        <dbReference type="SAM" id="Phobius"/>
    </source>
</evidence>
<evidence type="ECO:0000313" key="9">
    <source>
        <dbReference type="EMBL" id="ADK81994.1"/>
    </source>
</evidence>
<evidence type="ECO:0000256" key="6">
    <source>
        <dbReference type="PIRNR" id="PIRNR005651"/>
    </source>
</evidence>
<dbReference type="SMART" id="SM00244">
    <property type="entry name" value="PHB"/>
    <property type="match status" value="1"/>
</dbReference>
<dbReference type="PIRSF" id="PIRSF005651">
    <property type="entry name" value="HflC"/>
    <property type="match status" value="1"/>
</dbReference>
<sequence>MKKLVTVLVVVFIAFIIFVLIGPFYVINEGEQAVVTRFGAIVDVEQNAGLKFKVPLIDTVVKYPKRILGWDGDAQRIPTKENQFIWVDTTARWRINDPKKFYESLSTLEGGYSRLDGIIDSSVRTVISQNNLREAVRNSNIINDIDRVPTIGQGDSAVSQDEVNLEELKKLTFTNQNYDEVGRGREQLSRDMFSATAELMPQFGIELIDVVLRQIRYSDELTNSVYERMKKERNQIAEAYRSYGEGQKAILLGRLENEKKQILSKAYEEAETIKGAADATATTIYADAYETDPDFFNFWRSIESYRKTLPKFKKTLSTDMEYFNYLYNEDGR</sequence>
<reference evidence="9 10" key="1">
    <citation type="journal article" date="2010" name="Stand. Genomic Sci.">
        <title>Complete genome sequence of Spirochaeta smaragdinae type strain (SEBR 4228).</title>
        <authorList>
            <person name="Mavromatis K."/>
            <person name="Yasawong M."/>
            <person name="Chertkov O."/>
            <person name="Lapidus A."/>
            <person name="Lucas S."/>
            <person name="Nolan M."/>
            <person name="Del Rio T.G."/>
            <person name="Tice H."/>
            <person name="Cheng J.F."/>
            <person name="Pitluck S."/>
            <person name="Liolios K."/>
            <person name="Ivanova N."/>
            <person name="Tapia R."/>
            <person name="Han C."/>
            <person name="Bruce D."/>
            <person name="Goodwin L."/>
            <person name="Pati A."/>
            <person name="Chen A."/>
            <person name="Palaniappan K."/>
            <person name="Land M."/>
            <person name="Hauser L."/>
            <person name="Chang Y.J."/>
            <person name="Jeffries C.D."/>
            <person name="Detter J.C."/>
            <person name="Rohde M."/>
            <person name="Brambilla E."/>
            <person name="Spring S."/>
            <person name="Goker M."/>
            <person name="Sikorski J."/>
            <person name="Woyke T."/>
            <person name="Bristow J."/>
            <person name="Eisen J.A."/>
            <person name="Markowitz V."/>
            <person name="Hugenholtz P."/>
            <person name="Klenk H.P."/>
            <person name="Kyrpides N.C."/>
        </authorList>
    </citation>
    <scope>NUCLEOTIDE SEQUENCE [LARGE SCALE GENOMIC DNA]</scope>
    <source>
        <strain evidence="10">DSM 11293 / JCM 15392 / SEBR 4228</strain>
    </source>
</reference>
<dbReference type="Gene3D" id="3.30.479.30">
    <property type="entry name" value="Band 7 domain"/>
    <property type="match status" value="1"/>
</dbReference>
<dbReference type="InterPro" id="IPR010200">
    <property type="entry name" value="HflC"/>
</dbReference>
<dbReference type="InterPro" id="IPR001107">
    <property type="entry name" value="Band_7"/>
</dbReference>
<dbReference type="SUPFAM" id="SSF117892">
    <property type="entry name" value="Band 7/SPFH domain"/>
    <property type="match status" value="2"/>
</dbReference>
<dbReference type="InterPro" id="IPR036013">
    <property type="entry name" value="Band_7/SPFH_dom_sf"/>
</dbReference>
<dbReference type="STRING" id="573413.Spirs_2891"/>
<dbReference type="EMBL" id="CP002116">
    <property type="protein sequence ID" value="ADK81994.1"/>
    <property type="molecule type" value="Genomic_DNA"/>
</dbReference>